<proteinExistence type="predicted"/>
<dbReference type="GO" id="GO:0045273">
    <property type="term" value="C:respiratory chain complex II (succinate dehydrogenase)"/>
    <property type="evidence" value="ECO:0007669"/>
    <property type="project" value="UniProtKB-ARBA"/>
</dbReference>
<geneLocation type="mitochondrion" evidence="11"/>
<dbReference type="InterPro" id="IPR014314">
    <property type="entry name" value="Succ_DH_cytb556"/>
</dbReference>
<reference evidence="11" key="1">
    <citation type="journal article" date="2020" name="PLoS ONE">
        <title>The draft mitochondrial genome of Magnolia biondii and mitochondrial phylogenomics of angiosperms.</title>
        <authorList>
            <person name="Dong S."/>
            <person name="Chen L."/>
            <person name="Liu Y."/>
            <person name="Wang Y."/>
            <person name="Zhang S."/>
            <person name="Yang L."/>
            <person name="Lang X."/>
            <person name="Zhang S."/>
        </authorList>
    </citation>
    <scope>NUCLEOTIDE SEQUENCE</scope>
</reference>
<evidence type="ECO:0000256" key="9">
    <source>
        <dbReference type="PIRSR" id="PIRSR000178-1"/>
    </source>
</evidence>
<keyword evidence="6 10" id="KW-1133">Transmembrane helix</keyword>
<dbReference type="RefSeq" id="YP_009871050.1">
    <property type="nucleotide sequence ID" value="NC_049134.1"/>
</dbReference>
<keyword evidence="11" id="KW-0496">Mitochondrion</keyword>
<keyword evidence="5 9" id="KW-0479">Metal-binding</keyword>
<dbReference type="GO" id="GO:0009055">
    <property type="term" value="F:electron transfer activity"/>
    <property type="evidence" value="ECO:0007669"/>
    <property type="project" value="InterPro"/>
</dbReference>
<organism evidence="11">
    <name type="scientific">Magnolia biondii</name>
    <dbReference type="NCBI Taxonomy" id="86725"/>
    <lineage>
        <taxon>Eukaryota</taxon>
        <taxon>Viridiplantae</taxon>
        <taxon>Streptophyta</taxon>
        <taxon>Embryophyta</taxon>
        <taxon>Tracheophyta</taxon>
        <taxon>Spermatophyta</taxon>
        <taxon>Magnoliopsida</taxon>
        <taxon>Magnoliidae</taxon>
        <taxon>Magnoliales</taxon>
        <taxon>Magnoliaceae</taxon>
        <taxon>Magnolia</taxon>
    </lineage>
</organism>
<keyword evidence="3 9" id="KW-0349">Heme</keyword>
<keyword evidence="4 10" id="KW-0812">Transmembrane</keyword>
<dbReference type="GO" id="GO:0006121">
    <property type="term" value="P:mitochondrial electron transport, succinate to ubiquinone"/>
    <property type="evidence" value="ECO:0007669"/>
    <property type="project" value="TreeGrafter"/>
</dbReference>
<evidence type="ECO:0000256" key="2">
    <source>
        <dbReference type="ARBA" id="ARBA00011313"/>
    </source>
</evidence>
<evidence type="ECO:0000256" key="1">
    <source>
        <dbReference type="ARBA" id="ARBA00004434"/>
    </source>
</evidence>
<feature type="transmembrane region" description="Helical" evidence="10">
    <location>
        <begin position="25"/>
        <end position="45"/>
    </location>
</feature>
<name>A0A7D4Z993_9MAGN</name>
<keyword evidence="8 10" id="KW-0472">Membrane</keyword>
<dbReference type="CDD" id="cd03499">
    <property type="entry name" value="SQR_TypeC_SdhC"/>
    <property type="match status" value="1"/>
</dbReference>
<evidence type="ECO:0000256" key="8">
    <source>
        <dbReference type="ARBA" id="ARBA00023136"/>
    </source>
</evidence>
<dbReference type="NCBIfam" id="TIGR02970">
    <property type="entry name" value="succ_dehyd_cytB"/>
    <property type="match status" value="1"/>
</dbReference>
<dbReference type="PIRSF" id="PIRSF000178">
    <property type="entry name" value="SDH_cyt_b560"/>
    <property type="match status" value="1"/>
</dbReference>
<comment type="subcellular location">
    <subcellularLocation>
        <location evidence="1">Mitochondrion inner membrane</location>
        <topology evidence="1">Single-pass membrane protein</topology>
    </subcellularLocation>
</comment>
<dbReference type="PANTHER" id="PTHR10978">
    <property type="entry name" value="SUCCINATE DEHYDROGENASE CYTOCHROME B560 SUBUNIT"/>
    <property type="match status" value="1"/>
</dbReference>
<dbReference type="EMBL" id="MN206019">
    <property type="protein sequence ID" value="QKS32571.1"/>
    <property type="molecule type" value="Genomic_DNA"/>
</dbReference>
<sequence length="109" mass="12370">MKKIHRPLPPHLTLYMSQLTSTFPISHRISGAFLATMVLFSPFLCPKMGLISLTYENFYQSSSNSSKFIPSSVGLTAFALAYHLFHGVRHLLPDFGHLLLDVRKKMLDF</sequence>
<evidence type="ECO:0000256" key="5">
    <source>
        <dbReference type="ARBA" id="ARBA00022723"/>
    </source>
</evidence>
<dbReference type="InterPro" id="IPR000701">
    <property type="entry name" value="SuccDH_FuR_B_TM-su"/>
</dbReference>
<comment type="subunit">
    <text evidence="2">Component of complex II composed of eight subunits in plants: four classical SDH subunits SDH1, SDH2, SDH3 and SDH4 (a flavoprotein (FP), an iron-sulfur protein (IP), and a cytochrome b composed of a large and a small subunit.), as well as four subunits unknown in mitochondria from bacteria and heterotrophic eukaryotes.</text>
</comment>
<comment type="cofactor">
    <cofactor evidence="9">
        <name>heme</name>
        <dbReference type="ChEBI" id="CHEBI:30413"/>
    </cofactor>
    <text evidence="9">The heme is bound between the two transmembrane subunits.</text>
</comment>
<evidence type="ECO:0000256" key="7">
    <source>
        <dbReference type="ARBA" id="ARBA00023004"/>
    </source>
</evidence>
<evidence type="ECO:0000256" key="6">
    <source>
        <dbReference type="ARBA" id="ARBA00022989"/>
    </source>
</evidence>
<keyword evidence="7 9" id="KW-0408">Iron</keyword>
<dbReference type="GO" id="GO:0006099">
    <property type="term" value="P:tricarboxylic acid cycle"/>
    <property type="evidence" value="ECO:0007669"/>
    <property type="project" value="InterPro"/>
</dbReference>
<dbReference type="GeneID" id="55764397"/>
<evidence type="ECO:0000256" key="4">
    <source>
        <dbReference type="ARBA" id="ARBA00022692"/>
    </source>
</evidence>
<dbReference type="Gene3D" id="1.20.1300.10">
    <property type="entry name" value="Fumarate reductase/succinate dehydrogenase, transmembrane subunit"/>
    <property type="match status" value="1"/>
</dbReference>
<dbReference type="Pfam" id="PF01127">
    <property type="entry name" value="Sdh_cyt"/>
    <property type="match status" value="1"/>
</dbReference>
<protein>
    <submittedName>
        <fullName evidence="11">Succinate dehydrogenase subunit 3</fullName>
    </submittedName>
</protein>
<dbReference type="AlphaFoldDB" id="A0A7D4Z993"/>
<evidence type="ECO:0000256" key="10">
    <source>
        <dbReference type="SAM" id="Phobius"/>
    </source>
</evidence>
<evidence type="ECO:0000313" key="11">
    <source>
        <dbReference type="EMBL" id="QKS32571.1"/>
    </source>
</evidence>
<gene>
    <name evidence="11" type="primary">sdh3</name>
</gene>
<dbReference type="PANTHER" id="PTHR10978:SF5">
    <property type="entry name" value="SUCCINATE DEHYDROGENASE CYTOCHROME B560 SUBUNIT, MITOCHONDRIAL"/>
    <property type="match status" value="1"/>
</dbReference>
<evidence type="ECO:0000256" key="3">
    <source>
        <dbReference type="ARBA" id="ARBA00022617"/>
    </source>
</evidence>
<dbReference type="InterPro" id="IPR034804">
    <property type="entry name" value="SQR/QFR_C/D"/>
</dbReference>
<feature type="transmembrane region" description="Helical" evidence="10">
    <location>
        <begin position="66"/>
        <end position="85"/>
    </location>
</feature>
<feature type="binding site" description="axial binding residue" evidence="9">
    <location>
        <position position="83"/>
    </location>
    <ligand>
        <name>heme</name>
        <dbReference type="ChEBI" id="CHEBI:30413"/>
        <note>ligand shared with second transmembrane subunit</note>
    </ligand>
    <ligandPart>
        <name>Fe</name>
        <dbReference type="ChEBI" id="CHEBI:18248"/>
    </ligandPart>
</feature>
<accession>A0A7D4Z993</accession>
<dbReference type="GO" id="GO:0005743">
    <property type="term" value="C:mitochondrial inner membrane"/>
    <property type="evidence" value="ECO:0007669"/>
    <property type="project" value="UniProtKB-SubCell"/>
</dbReference>
<dbReference type="SUPFAM" id="SSF81343">
    <property type="entry name" value="Fumarate reductase respiratory complex transmembrane subunits"/>
    <property type="match status" value="1"/>
</dbReference>
<dbReference type="GO" id="GO:0046872">
    <property type="term" value="F:metal ion binding"/>
    <property type="evidence" value="ECO:0007669"/>
    <property type="project" value="UniProtKB-KW"/>
</dbReference>